<keyword evidence="2" id="KW-1185">Reference proteome</keyword>
<reference evidence="1 2" key="1">
    <citation type="journal article" date="2023" name="Science">
        <title>Complex scaffold remodeling in plant triterpene biosynthesis.</title>
        <authorList>
            <person name="De La Pena R."/>
            <person name="Hodgson H."/>
            <person name="Liu J.C."/>
            <person name="Stephenson M.J."/>
            <person name="Martin A.C."/>
            <person name="Owen C."/>
            <person name="Harkess A."/>
            <person name="Leebens-Mack J."/>
            <person name="Jimenez L.E."/>
            <person name="Osbourn A."/>
            <person name="Sattely E.S."/>
        </authorList>
    </citation>
    <scope>NUCLEOTIDE SEQUENCE [LARGE SCALE GENOMIC DNA]</scope>
    <source>
        <strain evidence="2">cv. JPN11</strain>
        <tissue evidence="1">Leaf</tissue>
    </source>
</reference>
<comment type="caution">
    <text evidence="1">The sequence shown here is derived from an EMBL/GenBank/DDBJ whole genome shotgun (WGS) entry which is preliminary data.</text>
</comment>
<evidence type="ECO:0000313" key="1">
    <source>
        <dbReference type="EMBL" id="KAJ4702165.1"/>
    </source>
</evidence>
<organism evidence="1 2">
    <name type="scientific">Melia azedarach</name>
    <name type="common">Chinaberry tree</name>
    <dbReference type="NCBI Taxonomy" id="155640"/>
    <lineage>
        <taxon>Eukaryota</taxon>
        <taxon>Viridiplantae</taxon>
        <taxon>Streptophyta</taxon>
        <taxon>Embryophyta</taxon>
        <taxon>Tracheophyta</taxon>
        <taxon>Spermatophyta</taxon>
        <taxon>Magnoliopsida</taxon>
        <taxon>eudicotyledons</taxon>
        <taxon>Gunneridae</taxon>
        <taxon>Pentapetalae</taxon>
        <taxon>rosids</taxon>
        <taxon>malvids</taxon>
        <taxon>Sapindales</taxon>
        <taxon>Meliaceae</taxon>
        <taxon>Melia</taxon>
    </lineage>
</organism>
<evidence type="ECO:0000313" key="2">
    <source>
        <dbReference type="Proteomes" id="UP001164539"/>
    </source>
</evidence>
<protein>
    <submittedName>
        <fullName evidence="1">GDSL esterase/lipase</fullName>
    </submittedName>
</protein>
<sequence length="358" mass="38602">MAFLSVNQSSTIYKALFPVLVIVLSIFATEASKNGTFPALIAFGDSILDTGNNNNLLTVSKCNFPPYGKDFIGGRPTGRFCDGKILTDLIAEGLGITDTVPAYLDPNLRSTDLPTGVCFASGGSGLDPLTCSMQSVISMSEQLNHFKEYLGKLKRVVGEEKANNIISNSLFLFSSGNNDLAISYFITRSRAVQYGVPSYTSQLVGLTSSFIKELYGLGVRKVAVFGTLPLGCLPATRTLLGGLLRECAENLNQAAELFNSKLSAELKNLSSSLPQAKIVYVDVYNPLLAIIKNQGSGVRDRGCCGTGIVEAGPLCNMLTPFTCRNPSQFVFWDSAHPSERTYRILASPILQNLKNNFS</sequence>
<accession>A0ACC1WW47</accession>
<dbReference type="Proteomes" id="UP001164539">
    <property type="component" value="Chromosome 14"/>
</dbReference>
<proteinExistence type="predicted"/>
<gene>
    <name evidence="1" type="ORF">OWV82_025284</name>
</gene>
<dbReference type="EMBL" id="CM051407">
    <property type="protein sequence ID" value="KAJ4702165.1"/>
    <property type="molecule type" value="Genomic_DNA"/>
</dbReference>
<name>A0ACC1WW47_MELAZ</name>